<dbReference type="PANTHER" id="PTHR43267:SF2">
    <property type="entry name" value="TRNA THREONYLCARBAMOYLADENOSINE DEHYDRATASE 1-RELATED"/>
    <property type="match status" value="1"/>
</dbReference>
<evidence type="ECO:0000313" key="4">
    <source>
        <dbReference type="Proteomes" id="UP000815325"/>
    </source>
</evidence>
<sequence length="351" mass="38703">MLLRSGVGKLRLIDFDQVTVSSLNRHAVATRQDVGIPKATCLGTHFKQIMPEAELECLVQMYTADAEEQLLAGNPTFVLDAIDNIDTKVALVAACKRRGIPVLSAAGAGAKADPTRLHIVDIWESSCDALAKALRYRLRMEHGIEAGVPVLLSTEKPRCKLVASEEVMAAPADYQVVPNFRVRTIPVLGTTPSAFGMAAAGWILCQLADAPFETAPIIRLMGKQYEAQLDQLRQREASRFGDKCPPLPIDMDDIIYMLRELWRGRSAKEGEAPSVPGGDKGLMRATSHLCLTRWDVTKPATVDNLVLLSHEEADEHDAQQDLNPGSRPEGDPIFVTRVERVLDKARREHYY</sequence>
<comment type="caution">
    <text evidence="3">The sequence shown here is derived from an EMBL/GenBank/DDBJ whole genome shotgun (WGS) entry which is preliminary data.</text>
</comment>
<accession>A0ABZ3KMM3</accession>
<dbReference type="PANTHER" id="PTHR43267">
    <property type="entry name" value="TRNA THREONYLCARBAMOYLADENOSINE DEHYDRATASE"/>
    <property type="match status" value="1"/>
</dbReference>
<proteinExistence type="predicted"/>
<name>A0ABZ3KMM3_DUNSA</name>
<dbReference type="SUPFAM" id="SSF69572">
    <property type="entry name" value="Activating enzymes of the ubiquitin-like proteins"/>
    <property type="match status" value="1"/>
</dbReference>
<dbReference type="InterPro" id="IPR000594">
    <property type="entry name" value="ThiF_NAD_FAD-bd"/>
</dbReference>
<dbReference type="InterPro" id="IPR035985">
    <property type="entry name" value="Ubiquitin-activating_enz"/>
</dbReference>
<dbReference type="InterPro" id="IPR045886">
    <property type="entry name" value="ThiF/MoeB/HesA"/>
</dbReference>
<gene>
    <name evidence="3" type="ORF">DUNSADRAFT_14580</name>
</gene>
<dbReference type="CDD" id="cd00755">
    <property type="entry name" value="YgdL_like"/>
    <property type="match status" value="1"/>
</dbReference>
<evidence type="ECO:0000256" key="1">
    <source>
        <dbReference type="SAM" id="MobiDB-lite"/>
    </source>
</evidence>
<feature type="domain" description="THIF-type NAD/FAD binding fold" evidence="2">
    <location>
        <begin position="1"/>
        <end position="207"/>
    </location>
</feature>
<protein>
    <recommendedName>
        <fullName evidence="2">THIF-type NAD/FAD binding fold domain-containing protein</fullName>
    </recommendedName>
</protein>
<dbReference type="Pfam" id="PF00899">
    <property type="entry name" value="ThiF"/>
    <property type="match status" value="1"/>
</dbReference>
<dbReference type="Gene3D" id="3.40.50.720">
    <property type="entry name" value="NAD(P)-binding Rossmann-like Domain"/>
    <property type="match status" value="1"/>
</dbReference>
<dbReference type="Proteomes" id="UP000815325">
    <property type="component" value="Unassembled WGS sequence"/>
</dbReference>
<evidence type="ECO:0000313" key="3">
    <source>
        <dbReference type="EMBL" id="KAF5830421.1"/>
    </source>
</evidence>
<feature type="region of interest" description="Disordered" evidence="1">
    <location>
        <begin position="314"/>
        <end position="333"/>
    </location>
</feature>
<keyword evidence="4" id="KW-1185">Reference proteome</keyword>
<evidence type="ECO:0000259" key="2">
    <source>
        <dbReference type="Pfam" id="PF00899"/>
    </source>
</evidence>
<organism evidence="3 4">
    <name type="scientific">Dunaliella salina</name>
    <name type="common">Green alga</name>
    <name type="synonym">Protococcus salinus</name>
    <dbReference type="NCBI Taxonomy" id="3046"/>
    <lineage>
        <taxon>Eukaryota</taxon>
        <taxon>Viridiplantae</taxon>
        <taxon>Chlorophyta</taxon>
        <taxon>core chlorophytes</taxon>
        <taxon>Chlorophyceae</taxon>
        <taxon>CS clade</taxon>
        <taxon>Chlamydomonadales</taxon>
        <taxon>Dunaliellaceae</taxon>
        <taxon>Dunaliella</taxon>
    </lineage>
</organism>
<reference evidence="3" key="1">
    <citation type="submission" date="2017-08" db="EMBL/GenBank/DDBJ databases">
        <authorList>
            <person name="Polle J.E."/>
            <person name="Barry K."/>
            <person name="Cushman J."/>
            <person name="Schmutz J."/>
            <person name="Tran D."/>
            <person name="Hathwaick L.T."/>
            <person name="Yim W.C."/>
            <person name="Jenkins J."/>
            <person name="Mckie-Krisberg Z.M."/>
            <person name="Prochnik S."/>
            <person name="Lindquist E."/>
            <person name="Dockter R.B."/>
            <person name="Adam C."/>
            <person name="Molina H."/>
            <person name="Bunkerborg J."/>
            <person name="Jin E."/>
            <person name="Buchheim M."/>
            <person name="Magnuson J."/>
        </authorList>
    </citation>
    <scope>NUCLEOTIDE SEQUENCE</scope>
    <source>
        <strain evidence="3">CCAP 19/18</strain>
    </source>
</reference>
<dbReference type="EMBL" id="MU070044">
    <property type="protein sequence ID" value="KAF5830421.1"/>
    <property type="molecule type" value="Genomic_DNA"/>
</dbReference>